<accession>A0A0J1B807</accession>
<name>A0A0J1B807_RHOIS</name>
<protein>
    <submittedName>
        <fullName evidence="1">Uncharacterized protein</fullName>
    </submittedName>
</protein>
<comment type="caution">
    <text evidence="1">The sequence shown here is derived from an EMBL/GenBank/DDBJ whole genome shotgun (WGS) entry which is preliminary data.</text>
</comment>
<dbReference type="PATRIC" id="fig|595434.4.peg.5477"/>
<sequence length="39" mass="4083">MRSNWPSLDVGISRRIIDDGPVRGGLVMSANVLGASTPS</sequence>
<keyword evidence="2" id="KW-1185">Reference proteome</keyword>
<reference evidence="1" key="1">
    <citation type="submission" date="2015-05" db="EMBL/GenBank/DDBJ databases">
        <title>Permanent draft genome of Rhodopirellula islandicus K833.</title>
        <authorList>
            <person name="Kizina J."/>
            <person name="Richter M."/>
            <person name="Glockner F.O."/>
            <person name="Harder J."/>
        </authorList>
    </citation>
    <scope>NUCLEOTIDE SEQUENCE [LARGE SCALE GENOMIC DNA]</scope>
    <source>
        <strain evidence="1">K833</strain>
    </source>
</reference>
<proteinExistence type="predicted"/>
<gene>
    <name evidence="1" type="ORF">RISK_005769</name>
</gene>
<dbReference type="AlphaFoldDB" id="A0A0J1B807"/>
<dbReference type="Proteomes" id="UP000036367">
    <property type="component" value="Unassembled WGS sequence"/>
</dbReference>
<dbReference type="STRING" id="595434.RISK_005769"/>
<organism evidence="1 2">
    <name type="scientific">Rhodopirellula islandica</name>
    <dbReference type="NCBI Taxonomy" id="595434"/>
    <lineage>
        <taxon>Bacteria</taxon>
        <taxon>Pseudomonadati</taxon>
        <taxon>Planctomycetota</taxon>
        <taxon>Planctomycetia</taxon>
        <taxon>Pirellulales</taxon>
        <taxon>Pirellulaceae</taxon>
        <taxon>Rhodopirellula</taxon>
    </lineage>
</organism>
<evidence type="ECO:0000313" key="1">
    <source>
        <dbReference type="EMBL" id="KLU02703.1"/>
    </source>
</evidence>
<dbReference type="EMBL" id="LECT01000044">
    <property type="protein sequence ID" value="KLU02703.1"/>
    <property type="molecule type" value="Genomic_DNA"/>
</dbReference>
<evidence type="ECO:0000313" key="2">
    <source>
        <dbReference type="Proteomes" id="UP000036367"/>
    </source>
</evidence>